<keyword evidence="2" id="KW-1185">Reference proteome</keyword>
<accession>A0AA40FXF4</accession>
<reference evidence="1" key="1">
    <citation type="submission" date="2021-10" db="EMBL/GenBank/DDBJ databases">
        <title>Melipona bicolor Genome sequencing and assembly.</title>
        <authorList>
            <person name="Araujo N.S."/>
            <person name="Arias M.C."/>
        </authorList>
    </citation>
    <scope>NUCLEOTIDE SEQUENCE</scope>
    <source>
        <strain evidence="1">USP_2M_L1-L4_2017</strain>
        <tissue evidence="1">Whole body</tissue>
    </source>
</reference>
<organism evidence="1 2">
    <name type="scientific">Melipona bicolor</name>
    <dbReference type="NCBI Taxonomy" id="60889"/>
    <lineage>
        <taxon>Eukaryota</taxon>
        <taxon>Metazoa</taxon>
        <taxon>Ecdysozoa</taxon>
        <taxon>Arthropoda</taxon>
        <taxon>Hexapoda</taxon>
        <taxon>Insecta</taxon>
        <taxon>Pterygota</taxon>
        <taxon>Neoptera</taxon>
        <taxon>Endopterygota</taxon>
        <taxon>Hymenoptera</taxon>
        <taxon>Apocrita</taxon>
        <taxon>Aculeata</taxon>
        <taxon>Apoidea</taxon>
        <taxon>Anthophila</taxon>
        <taxon>Apidae</taxon>
        <taxon>Melipona</taxon>
    </lineage>
</organism>
<dbReference type="Proteomes" id="UP001177670">
    <property type="component" value="Unassembled WGS sequence"/>
</dbReference>
<protein>
    <submittedName>
        <fullName evidence="1">Uncharacterized protein</fullName>
    </submittedName>
</protein>
<sequence>MESLWRTSPREESNCNLQRGKLGHAGWMAFHPGSRMKKRKKRKLSEAIDGGVRWRRASTDGRKEQRGEIAAGLAGHGNSLRGPVASWFSSHFRRTGSSITPNGIASA</sequence>
<gene>
    <name evidence="1" type="ORF">K0M31_004403</name>
</gene>
<evidence type="ECO:0000313" key="1">
    <source>
        <dbReference type="EMBL" id="KAK1126780.1"/>
    </source>
</evidence>
<evidence type="ECO:0000313" key="2">
    <source>
        <dbReference type="Proteomes" id="UP001177670"/>
    </source>
</evidence>
<dbReference type="EMBL" id="JAHYIQ010000013">
    <property type="protein sequence ID" value="KAK1126780.1"/>
    <property type="molecule type" value="Genomic_DNA"/>
</dbReference>
<proteinExistence type="predicted"/>
<dbReference type="AlphaFoldDB" id="A0AA40FXF4"/>
<name>A0AA40FXF4_9HYME</name>
<comment type="caution">
    <text evidence="1">The sequence shown here is derived from an EMBL/GenBank/DDBJ whole genome shotgun (WGS) entry which is preliminary data.</text>
</comment>